<organism evidence="3">
    <name type="scientific">Aureoumbra lagunensis</name>
    <dbReference type="NCBI Taxonomy" id="44058"/>
    <lineage>
        <taxon>Eukaryota</taxon>
        <taxon>Sar</taxon>
        <taxon>Stramenopiles</taxon>
        <taxon>Ochrophyta</taxon>
        <taxon>Pelagophyceae</taxon>
        <taxon>Pelagomonadales</taxon>
        <taxon>Aureoumbra</taxon>
    </lineage>
</organism>
<reference evidence="3" key="1">
    <citation type="submission" date="2021-01" db="EMBL/GenBank/DDBJ databases">
        <authorList>
            <person name="Corre E."/>
            <person name="Pelletier E."/>
            <person name="Niang G."/>
            <person name="Scheremetjew M."/>
            <person name="Finn R."/>
            <person name="Kale V."/>
            <person name="Holt S."/>
            <person name="Cochrane G."/>
            <person name="Meng A."/>
            <person name="Brown T."/>
            <person name="Cohen L."/>
        </authorList>
    </citation>
    <scope>NUCLEOTIDE SEQUENCE</scope>
    <source>
        <strain evidence="3">CCMP1510</strain>
    </source>
</reference>
<feature type="compositionally biased region" description="Basic and acidic residues" evidence="2">
    <location>
        <begin position="110"/>
        <end position="123"/>
    </location>
</feature>
<accession>A0A7S3JUE4</accession>
<dbReference type="EMBL" id="HBIJ01005557">
    <property type="protein sequence ID" value="CAE0363187.1"/>
    <property type="molecule type" value="Transcribed_RNA"/>
</dbReference>
<keyword evidence="1" id="KW-0175">Coiled coil</keyword>
<evidence type="ECO:0000256" key="2">
    <source>
        <dbReference type="SAM" id="MobiDB-lite"/>
    </source>
</evidence>
<gene>
    <name evidence="3" type="ORF">ALAG00032_LOCUS3928</name>
</gene>
<sequence length="259" mass="29581">MGVKSRKLSKNLDYANRKALIDRLETVEDKLLAAQTRALNLEAEKIQLKEREIKLKSSARLEKTVFTTYAKILRSVEAYEGRSSVNAEEELKNMLSSPDNVRKRTAFGRSPEDSPRSPRDDFRSFGQVGSRIATRVENAFNDAQALRALHTALDKNGGEINLMKRITNIETERDLLKEKLKAAEKKINQLEQQTSTALESHYILDKRRFKHAILEILADLSSAIERRLGFIPRTTRTHINNFMQAVQKERGRRLVSSSS</sequence>
<evidence type="ECO:0000256" key="1">
    <source>
        <dbReference type="SAM" id="Coils"/>
    </source>
</evidence>
<feature type="region of interest" description="Disordered" evidence="2">
    <location>
        <begin position="90"/>
        <end position="124"/>
    </location>
</feature>
<proteinExistence type="predicted"/>
<feature type="coiled-coil region" evidence="1">
    <location>
        <begin position="17"/>
        <end position="51"/>
    </location>
</feature>
<dbReference type="AlphaFoldDB" id="A0A7S3JUE4"/>
<feature type="coiled-coil region" evidence="1">
    <location>
        <begin position="166"/>
        <end position="200"/>
    </location>
</feature>
<protein>
    <submittedName>
        <fullName evidence="3">Uncharacterized protein</fullName>
    </submittedName>
</protein>
<evidence type="ECO:0000313" key="3">
    <source>
        <dbReference type="EMBL" id="CAE0363187.1"/>
    </source>
</evidence>
<name>A0A7S3JUE4_9STRA</name>